<dbReference type="Pfam" id="PF00072">
    <property type="entry name" value="Response_reg"/>
    <property type="match status" value="1"/>
</dbReference>
<dbReference type="InterPro" id="IPR005467">
    <property type="entry name" value="His_kinase_dom"/>
</dbReference>
<dbReference type="PROSITE" id="PS50113">
    <property type="entry name" value="PAC"/>
    <property type="match status" value="1"/>
</dbReference>
<keyword evidence="3 5" id="KW-0597">Phosphoprotein</keyword>
<dbReference type="InterPro" id="IPR035965">
    <property type="entry name" value="PAS-like_dom_sf"/>
</dbReference>
<sequence>MTNFLQRFYIATALMVLSVTSSAVPTNMLIVYHIGNDDKLYQDFENALTDKLNTSVGSPTIFVEHLDLQRFSSVDYEKSVRALVMEKYANIELDIVIFNSVAAAKVFDFEHPLLANAHKFILERRDVSPFLASEYTFNLRLHPDYTKLIDVASRSTNSEHVYLLTPDDRQDSQLERIKQQLSSDAQKVSFIPLINTAQAINALSGLDQRSPLILMSNYSLSDGEILNPMQVARRISRIVNQPVFVAYDSLIFENVVGGHVVSSSLTADFLAEQIKRLLSGYSVDTQIDNVYSDVFNYRALNLQRLSADRLPHAHLILNKPASIFDLFLQELMYIVFVLLILSGLVVFMLYSNRLLRLKQDQLANSQISLQRIHKRMDVATNATQIGIWEFDLETSKLYWDQAMHSHHGMEAERFNQKLSSWLDILNVQDKVQLEALVNECIQTGKSWKLRYSVVVGNTTKYLVCNVAGVKDKNDNVIRLVGTVLNVTDSELHQQRLQEQRIKAEQATKAKSEFLANMSHEIRTPMNGVIGAADLLASTPLSEMQAQYANMIKSSAGGLLHILNDILDLSKIESGKLDIDPAPFELKTLVQQIMSSFTLEIARKKLKFKLHHSSYIPDVVNSDALRIKQVLFNLIGNAIKFTNEGMITLSIEFVPITGDANAGSLQFTVTDTGIGIPKSHQQRIFKSFEQVASNKDYIAKGTGLGLSISKKLAQLMGGDLSLKSEVDEGSAFTLLVPVTVAPKDSLNKLDSNVAIIPNLKAKRILVVDDNDINQTIVGQMLIDCGAHVQYAKDGSKAVSMFKDEHPDLILMDLLMPVMDGIESTKAIRAYEAEKQLPRTKIIALTAHALKGYEESCKAAGMDDYLTKPVNRNELYKACME</sequence>
<keyword evidence="11" id="KW-0067">ATP-binding</keyword>
<feature type="chain" id="PRO_5046162679" description="histidine kinase" evidence="7">
    <location>
        <begin position="24"/>
        <end position="879"/>
    </location>
</feature>
<evidence type="ECO:0000259" key="9">
    <source>
        <dbReference type="PROSITE" id="PS50110"/>
    </source>
</evidence>
<protein>
    <recommendedName>
        <fullName evidence="2">histidine kinase</fullName>
        <ecNumber evidence="2">2.7.13.3</ecNumber>
    </recommendedName>
</protein>
<dbReference type="InterPro" id="IPR036890">
    <property type="entry name" value="HATPase_C_sf"/>
</dbReference>
<keyword evidence="6" id="KW-0472">Membrane</keyword>
<evidence type="ECO:0000259" key="8">
    <source>
        <dbReference type="PROSITE" id="PS50109"/>
    </source>
</evidence>
<evidence type="ECO:0000259" key="10">
    <source>
        <dbReference type="PROSITE" id="PS50113"/>
    </source>
</evidence>
<dbReference type="PROSITE" id="PS50109">
    <property type="entry name" value="HIS_KIN"/>
    <property type="match status" value="1"/>
</dbReference>
<dbReference type="RefSeq" id="WP_376919619.1">
    <property type="nucleotide sequence ID" value="NZ_JBHRSW010000011.1"/>
</dbReference>
<dbReference type="PRINTS" id="PR00344">
    <property type="entry name" value="BCTRLSENSOR"/>
</dbReference>
<dbReference type="CDD" id="cd00082">
    <property type="entry name" value="HisKA"/>
    <property type="match status" value="1"/>
</dbReference>
<evidence type="ECO:0000256" key="4">
    <source>
        <dbReference type="ARBA" id="ARBA00023012"/>
    </source>
</evidence>
<evidence type="ECO:0000313" key="11">
    <source>
        <dbReference type="EMBL" id="MFC3121483.1"/>
    </source>
</evidence>
<dbReference type="Gene3D" id="3.40.50.2300">
    <property type="match status" value="1"/>
</dbReference>
<dbReference type="Pfam" id="PF00512">
    <property type="entry name" value="HisKA"/>
    <property type="match status" value="1"/>
</dbReference>
<accession>A0ABV7FP43</accession>
<feature type="domain" description="Histidine kinase" evidence="8">
    <location>
        <begin position="516"/>
        <end position="739"/>
    </location>
</feature>
<feature type="domain" description="Response regulatory" evidence="9">
    <location>
        <begin position="762"/>
        <end position="879"/>
    </location>
</feature>
<dbReference type="CDD" id="cd17546">
    <property type="entry name" value="REC_hyHK_CKI1_RcsC-like"/>
    <property type="match status" value="1"/>
</dbReference>
<dbReference type="Pfam" id="PF02518">
    <property type="entry name" value="HATPase_c"/>
    <property type="match status" value="1"/>
</dbReference>
<keyword evidence="11" id="KW-0547">Nucleotide-binding</keyword>
<dbReference type="SUPFAM" id="SSF52172">
    <property type="entry name" value="CheY-like"/>
    <property type="match status" value="1"/>
</dbReference>
<dbReference type="InterPro" id="IPR011006">
    <property type="entry name" value="CheY-like_superfamily"/>
</dbReference>
<dbReference type="InterPro" id="IPR013655">
    <property type="entry name" value="PAS_fold_3"/>
</dbReference>
<gene>
    <name evidence="11" type="ORF">ACFOHL_07600</name>
</gene>
<organism evidence="11 12">
    <name type="scientific">Agaribacter flavus</name>
    <dbReference type="NCBI Taxonomy" id="1902781"/>
    <lineage>
        <taxon>Bacteria</taxon>
        <taxon>Pseudomonadati</taxon>
        <taxon>Pseudomonadota</taxon>
        <taxon>Gammaproteobacteria</taxon>
        <taxon>Alteromonadales</taxon>
        <taxon>Alteromonadaceae</taxon>
        <taxon>Agaribacter</taxon>
    </lineage>
</organism>
<dbReference type="SUPFAM" id="SSF55874">
    <property type="entry name" value="ATPase domain of HSP90 chaperone/DNA topoisomerase II/histidine kinase"/>
    <property type="match status" value="1"/>
</dbReference>
<dbReference type="InterPro" id="IPR000700">
    <property type="entry name" value="PAS-assoc_C"/>
</dbReference>
<dbReference type="SMART" id="SM00448">
    <property type="entry name" value="REC"/>
    <property type="match status" value="1"/>
</dbReference>
<dbReference type="CDD" id="cd16922">
    <property type="entry name" value="HATPase_EvgS-ArcB-TorS-like"/>
    <property type="match status" value="1"/>
</dbReference>
<dbReference type="InterPro" id="IPR001789">
    <property type="entry name" value="Sig_transdc_resp-reg_receiver"/>
</dbReference>
<keyword evidence="6" id="KW-1133">Transmembrane helix</keyword>
<evidence type="ECO:0000256" key="7">
    <source>
        <dbReference type="SAM" id="SignalP"/>
    </source>
</evidence>
<evidence type="ECO:0000256" key="5">
    <source>
        <dbReference type="PROSITE-ProRule" id="PRU00169"/>
    </source>
</evidence>
<evidence type="ECO:0000256" key="6">
    <source>
        <dbReference type="SAM" id="Phobius"/>
    </source>
</evidence>
<dbReference type="Proteomes" id="UP001595478">
    <property type="component" value="Unassembled WGS sequence"/>
</dbReference>
<dbReference type="PANTHER" id="PTHR45339">
    <property type="entry name" value="HYBRID SIGNAL TRANSDUCTION HISTIDINE KINASE J"/>
    <property type="match status" value="1"/>
</dbReference>
<name>A0ABV7FP43_9ALTE</name>
<dbReference type="SUPFAM" id="SSF55785">
    <property type="entry name" value="PYP-like sensor domain (PAS domain)"/>
    <property type="match status" value="1"/>
</dbReference>
<feature type="domain" description="PAC" evidence="10">
    <location>
        <begin position="445"/>
        <end position="498"/>
    </location>
</feature>
<keyword evidence="12" id="KW-1185">Reference proteome</keyword>
<dbReference type="InterPro" id="IPR003594">
    <property type="entry name" value="HATPase_dom"/>
</dbReference>
<dbReference type="SUPFAM" id="SSF47384">
    <property type="entry name" value="Homodimeric domain of signal transducing histidine kinase"/>
    <property type="match status" value="1"/>
</dbReference>
<dbReference type="EMBL" id="JBHRSW010000011">
    <property type="protein sequence ID" value="MFC3121483.1"/>
    <property type="molecule type" value="Genomic_DNA"/>
</dbReference>
<evidence type="ECO:0000256" key="2">
    <source>
        <dbReference type="ARBA" id="ARBA00012438"/>
    </source>
</evidence>
<evidence type="ECO:0000313" key="12">
    <source>
        <dbReference type="Proteomes" id="UP001595478"/>
    </source>
</evidence>
<keyword evidence="7" id="KW-0732">Signal</keyword>
<dbReference type="Gene3D" id="1.10.287.130">
    <property type="match status" value="1"/>
</dbReference>
<dbReference type="Gene3D" id="3.30.450.20">
    <property type="entry name" value="PAS domain"/>
    <property type="match status" value="1"/>
</dbReference>
<comment type="catalytic activity">
    <reaction evidence="1">
        <text>ATP + protein L-histidine = ADP + protein N-phospho-L-histidine.</text>
        <dbReference type="EC" id="2.7.13.3"/>
    </reaction>
</comment>
<comment type="caution">
    <text evidence="11">The sequence shown here is derived from an EMBL/GenBank/DDBJ whole genome shotgun (WGS) entry which is preliminary data.</text>
</comment>
<dbReference type="SMART" id="SM00387">
    <property type="entry name" value="HATPase_c"/>
    <property type="match status" value="1"/>
</dbReference>
<dbReference type="InterPro" id="IPR004358">
    <property type="entry name" value="Sig_transdc_His_kin-like_C"/>
</dbReference>
<dbReference type="InterPro" id="IPR003661">
    <property type="entry name" value="HisK_dim/P_dom"/>
</dbReference>
<keyword evidence="4" id="KW-0902">Two-component regulatory system</keyword>
<dbReference type="Pfam" id="PF08447">
    <property type="entry name" value="PAS_3"/>
    <property type="match status" value="1"/>
</dbReference>
<evidence type="ECO:0000256" key="3">
    <source>
        <dbReference type="ARBA" id="ARBA00022553"/>
    </source>
</evidence>
<dbReference type="EC" id="2.7.13.3" evidence="2"/>
<dbReference type="SMART" id="SM00388">
    <property type="entry name" value="HisKA"/>
    <property type="match status" value="1"/>
</dbReference>
<proteinExistence type="predicted"/>
<feature type="signal peptide" evidence="7">
    <location>
        <begin position="1"/>
        <end position="23"/>
    </location>
</feature>
<evidence type="ECO:0000256" key="1">
    <source>
        <dbReference type="ARBA" id="ARBA00000085"/>
    </source>
</evidence>
<dbReference type="Gene3D" id="3.30.565.10">
    <property type="entry name" value="Histidine kinase-like ATPase, C-terminal domain"/>
    <property type="match status" value="1"/>
</dbReference>
<dbReference type="InterPro" id="IPR036097">
    <property type="entry name" value="HisK_dim/P_sf"/>
</dbReference>
<reference evidence="12" key="1">
    <citation type="journal article" date="2019" name="Int. J. Syst. Evol. Microbiol.">
        <title>The Global Catalogue of Microorganisms (GCM) 10K type strain sequencing project: providing services to taxonomists for standard genome sequencing and annotation.</title>
        <authorList>
            <consortium name="The Broad Institute Genomics Platform"/>
            <consortium name="The Broad Institute Genome Sequencing Center for Infectious Disease"/>
            <person name="Wu L."/>
            <person name="Ma J."/>
        </authorList>
    </citation>
    <scope>NUCLEOTIDE SEQUENCE [LARGE SCALE GENOMIC DNA]</scope>
    <source>
        <strain evidence="12">KCTC 52473</strain>
    </source>
</reference>
<keyword evidence="6" id="KW-0812">Transmembrane</keyword>
<feature type="transmembrane region" description="Helical" evidence="6">
    <location>
        <begin position="331"/>
        <end position="350"/>
    </location>
</feature>
<dbReference type="PROSITE" id="PS50110">
    <property type="entry name" value="RESPONSE_REGULATORY"/>
    <property type="match status" value="1"/>
</dbReference>
<dbReference type="PANTHER" id="PTHR45339:SF1">
    <property type="entry name" value="HYBRID SIGNAL TRANSDUCTION HISTIDINE KINASE J"/>
    <property type="match status" value="1"/>
</dbReference>
<feature type="modified residue" description="4-aspartylphosphate" evidence="5">
    <location>
        <position position="811"/>
    </location>
</feature>
<dbReference type="GO" id="GO:0005524">
    <property type="term" value="F:ATP binding"/>
    <property type="evidence" value="ECO:0007669"/>
    <property type="project" value="UniProtKB-KW"/>
</dbReference>